<dbReference type="Pfam" id="PF00614">
    <property type="entry name" value="PLDc"/>
    <property type="match status" value="1"/>
</dbReference>
<dbReference type="GO" id="GO:0004630">
    <property type="term" value="F:phospholipase D activity"/>
    <property type="evidence" value="ECO:0007669"/>
    <property type="project" value="UniProtKB-EC"/>
</dbReference>
<keyword evidence="4" id="KW-0677">Repeat</keyword>
<keyword evidence="6" id="KW-0442">Lipid degradation</keyword>
<feature type="compositionally biased region" description="Basic and acidic residues" evidence="11">
    <location>
        <begin position="1403"/>
        <end position="1418"/>
    </location>
</feature>
<dbReference type="CDD" id="cd09141">
    <property type="entry name" value="PLDc_vPLD1_2_yPLD_like_2"/>
    <property type="match status" value="1"/>
</dbReference>
<sequence length="1743" mass="200112">MAPHHQRNSNSQGTSMKSEESEEGVDKRNGSFFSRFEPVSPTRHHHSGRKSPNQDDAKSIGNAFQFRIFGDPKESRYNSEEDQQKGEVPFTPDESENVLGDSGNEPREATRETEPGQLSDFSKEMHKKSGQSFSAMKRPSFFTRGSVDTSAFNKQGSNEGAADDKGSKPRNIFTIFRKKNKDKDRRHAHENAEDDISLADEDAETRERAQGLISALVMGGPAISLLASCLCEDEFGIARAPLLLNLLGIKVTDISRSPLTKNRKFRIDLEYGVSDQRMRWSVEKNTRDLLYLHSKFKWSILKGSLKSELPHFPVPPSLKRSDRKQKKLNKQKQRSSISERLDGFASEPNNSSHDFRSELQNAETDNQSLMSNQSFRDRLSTLRAHLSTVSSNSSTSSASPEQLRVRILNNQRYLTEITKYLNDLTSALAMRPQSNILFHFFEVSPISALLSYETGYTGKQGVIHVGGSAKSQGWRVGHFKANDLKGMIDRRSEKWFLVRNTYVMYVSDINSTTPLEVFIVDPYFKIHYKGDNDNRGFDSESDYEEEYFEKKIVGDENTVAQMQNKVFKHLRIVLENNERKLVIIPKSKREQKLWLDSLNEMLRNNIWAEKHRFGSFAPVRKNCFAQWFVDARDYFWAVSSAIEMAKDVIFIHDWWLSPELYLRRPANGNQQFRIDRLLQRKAQQGVKVFVIVYRNVGTTIPIDSLYTKHSILSLDQENIHVIRSPNQLLQNTYFWAHHEKICIVDYTVAFLGGIDLCYGRYDTPDHVLADDSHIDFSTLDPETYGYNDFSEFRVFPGKDYSNTRVKDFNNLDKPYETIYDRKVVPRMPWHDIHMVTSGQVARDLSRSFVQRWNYLLRQKRPSRLTPLLTPPPDMTEEEVKSMGLDGTCEVQIVRSAGNWSLGLKEHEESIHQAYLKLIEESEHFVYIENQFFVTSCVIDGTEIKNRIGDALVDRIIRAHKEGKTWKAIIIIPLFPGFESQVDEANGSSVRVVMQCEYMSISRGSSSLFAKLRKYGIDPDNYIQFFSLRKWGILGPDRSLVTEQLYIHAKCMIVDDRVAIIGSANINERSMRGVRDSEVAAVVRDSETIETTMDGESYTVGRFPHTLRLRLMREHLGISVDTLDVVERQFEKFQEFAKTPEGLEAATCKFKKQCNLEISAAVEMASRFVLGQKDGTPRWKHFRKLHNPDARVFDVPIDFKTTDGPEPKSLPLSFNNRTGPHEANKGIRDKKKHSYDARVQNNTDHKRDVYGIGHDKYRTNMGTKGRLDSARFLRQLSKEVMETNPGESFLPDIASVEDFLNSDDHELSENMNEESEEVLSKRDRERWILLKKISYLQRVAAIQTKQKEEESMKRVNAGLPPSIYDQGSEIPEENEEEQFTTTMPVGGETANERMVKGQVVDALEVKQEGPTENGKKDDANEASETSNIEFNESIPVVSLDNSQLREAIQSVNSPGVDNFAKFIDPYCFEDPLDPDFYEDIWFENARRNSEIFRMIFHVQPDDFVANWKEYKRFMKLEEAFKLSQIEEAKLRRGKFRYHRNSSSSSNERPELSHNRRNSQATINIGDYLGENGILGEIPTGLKGDADGSRRRFTVTDTIAEAENEENEEVGDDDDTDDEIDEDDDDDENERENGDAKKVPKSTGNNEEGDTTPEMDRNKTDHVPSEKKQTKTGGHKARKRRAGTFSARRKIHAGERIFERDTAQRILEEIHGHLVLFPVDWLSRELEGGNWFFNTDRIPPIEIYD</sequence>
<feature type="compositionally biased region" description="Acidic residues" evidence="11">
    <location>
        <begin position="1598"/>
        <end position="1628"/>
    </location>
</feature>
<feature type="region of interest" description="Disordered" evidence="11">
    <location>
        <begin position="1403"/>
        <end position="1426"/>
    </location>
</feature>
<feature type="compositionally biased region" description="Basic and acidic residues" evidence="11">
    <location>
        <begin position="1652"/>
        <end position="1667"/>
    </location>
</feature>
<organism evidence="13 14">
    <name type="scientific">Clavispora lusitaniae</name>
    <name type="common">Candida lusitaniae</name>
    <dbReference type="NCBI Taxonomy" id="36911"/>
    <lineage>
        <taxon>Eukaryota</taxon>
        <taxon>Fungi</taxon>
        <taxon>Dikarya</taxon>
        <taxon>Ascomycota</taxon>
        <taxon>Saccharomycotina</taxon>
        <taxon>Pichiomycetes</taxon>
        <taxon>Metschnikowiaceae</taxon>
        <taxon>Clavispora</taxon>
    </lineage>
</organism>
<feature type="compositionally biased region" description="Polar residues" evidence="11">
    <location>
        <begin position="146"/>
        <end position="158"/>
    </location>
</feature>
<keyword evidence="7" id="KW-0443">Lipid metabolism</keyword>
<evidence type="ECO:0000313" key="13">
    <source>
        <dbReference type="EMBL" id="OVF09255.1"/>
    </source>
</evidence>
<feature type="compositionally biased region" description="Basic and acidic residues" evidence="11">
    <location>
        <begin position="104"/>
        <end position="114"/>
    </location>
</feature>
<reference evidence="13 14" key="1">
    <citation type="submission" date="2017-04" db="EMBL/GenBank/DDBJ databases">
        <title>Draft genome of the yeast Clavispora lusitaniae type strain CBS 6936.</title>
        <authorList>
            <person name="Durrens P."/>
            <person name="Klopp C."/>
            <person name="Biteau N."/>
            <person name="Fitton-Ouhabi V."/>
            <person name="Dementhon K."/>
            <person name="Accoceberry I."/>
            <person name="Sherman D.J."/>
            <person name="Noel T."/>
        </authorList>
    </citation>
    <scope>NUCLEOTIDE SEQUENCE [LARGE SCALE GENOMIC DNA]</scope>
    <source>
        <strain evidence="13 14">CBS 6936</strain>
    </source>
</reference>
<dbReference type="SMART" id="SM00155">
    <property type="entry name" value="PLDc"/>
    <property type="match status" value="2"/>
</dbReference>
<evidence type="ECO:0000256" key="8">
    <source>
        <dbReference type="ARBA" id="ARBA00042228"/>
    </source>
</evidence>
<comment type="caution">
    <text evidence="13">The sequence shown here is derived from an EMBL/GenBank/DDBJ whole genome shotgun (WGS) entry which is preliminary data.</text>
</comment>
<dbReference type="FunFam" id="3.30.870.10:FF:000011">
    <property type="entry name" value="Phospholipase"/>
    <property type="match status" value="1"/>
</dbReference>
<evidence type="ECO:0000256" key="11">
    <source>
        <dbReference type="SAM" id="MobiDB-lite"/>
    </source>
</evidence>
<dbReference type="CDD" id="cd09138">
    <property type="entry name" value="PLDc_vPLD1_2_yPLD_like_1"/>
    <property type="match status" value="1"/>
</dbReference>
<feature type="domain" description="PLD phosphodiesterase" evidence="12">
    <location>
        <begin position="733"/>
        <end position="760"/>
    </location>
</feature>
<dbReference type="PANTHER" id="PTHR18896">
    <property type="entry name" value="PHOSPHOLIPASE D"/>
    <property type="match status" value="1"/>
</dbReference>
<dbReference type="Pfam" id="PF13091">
    <property type="entry name" value="PLDc_2"/>
    <property type="match status" value="1"/>
</dbReference>
<keyword evidence="5" id="KW-0378">Hydrolase</keyword>
<evidence type="ECO:0000256" key="4">
    <source>
        <dbReference type="ARBA" id="ARBA00022737"/>
    </source>
</evidence>
<evidence type="ECO:0000256" key="7">
    <source>
        <dbReference type="ARBA" id="ARBA00023098"/>
    </source>
</evidence>
<evidence type="ECO:0000256" key="9">
    <source>
        <dbReference type="ARBA" id="ARBA00074658"/>
    </source>
</evidence>
<accession>A0AA91Q1K4</accession>
<evidence type="ECO:0000256" key="1">
    <source>
        <dbReference type="ARBA" id="ARBA00000798"/>
    </source>
</evidence>
<feature type="compositionally biased region" description="Basic residues" evidence="11">
    <location>
        <begin position="1671"/>
        <end position="1683"/>
    </location>
</feature>
<evidence type="ECO:0000313" key="14">
    <source>
        <dbReference type="Proteomes" id="UP000195602"/>
    </source>
</evidence>
<feature type="domain" description="PLD phosphodiesterase" evidence="12">
    <location>
        <begin position="1042"/>
        <end position="1069"/>
    </location>
</feature>
<dbReference type="PANTHER" id="PTHR18896:SF76">
    <property type="entry name" value="PHOSPHOLIPASE"/>
    <property type="match status" value="1"/>
</dbReference>
<feature type="region of interest" description="Disordered" evidence="11">
    <location>
        <begin position="312"/>
        <end position="371"/>
    </location>
</feature>
<dbReference type="EC" id="3.1.4.4" evidence="3"/>
<name>A0AA91Q1K4_CLALS</name>
<feature type="compositionally biased region" description="Basic and acidic residues" evidence="11">
    <location>
        <begin position="181"/>
        <end position="191"/>
    </location>
</feature>
<evidence type="ECO:0000256" key="3">
    <source>
        <dbReference type="ARBA" id="ARBA00012027"/>
    </source>
</evidence>
<comment type="catalytic activity">
    <reaction evidence="1">
        <text>a 1,2-diacyl-sn-glycero-3-phosphocholine + H2O = a 1,2-diacyl-sn-glycero-3-phosphate + choline + H(+)</text>
        <dbReference type="Rhea" id="RHEA:14445"/>
        <dbReference type="ChEBI" id="CHEBI:15354"/>
        <dbReference type="ChEBI" id="CHEBI:15377"/>
        <dbReference type="ChEBI" id="CHEBI:15378"/>
        <dbReference type="ChEBI" id="CHEBI:57643"/>
        <dbReference type="ChEBI" id="CHEBI:58608"/>
        <dbReference type="EC" id="3.1.4.4"/>
    </reaction>
</comment>
<dbReference type="KEGG" id="clus:A9F13_05g00396"/>
<feature type="region of interest" description="Disordered" evidence="11">
    <location>
        <begin position="1"/>
        <end position="198"/>
    </location>
</feature>
<protein>
    <recommendedName>
        <fullName evidence="9">Phospholipase D1</fullName>
        <ecNumber evidence="3">3.1.4.4</ecNumber>
    </recommendedName>
    <alternativeName>
        <fullName evidence="8">Choline phosphatase 1</fullName>
    </alternativeName>
    <alternativeName>
        <fullName evidence="10">Phosphatidylcholine-hydrolyzing phospholipase D1</fullName>
    </alternativeName>
</protein>
<feature type="compositionally biased region" description="Basic residues" evidence="11">
    <location>
        <begin position="321"/>
        <end position="333"/>
    </location>
</feature>
<proteinExistence type="inferred from homology"/>
<dbReference type="CDD" id="cd01254">
    <property type="entry name" value="PH_PLD"/>
    <property type="match status" value="1"/>
</dbReference>
<dbReference type="EMBL" id="LYUB02000005">
    <property type="protein sequence ID" value="OVF09255.1"/>
    <property type="molecule type" value="Genomic_DNA"/>
</dbReference>
<feature type="region of interest" description="Disordered" evidence="11">
    <location>
        <begin position="1203"/>
        <end position="1232"/>
    </location>
</feature>
<evidence type="ECO:0000256" key="6">
    <source>
        <dbReference type="ARBA" id="ARBA00022963"/>
    </source>
</evidence>
<evidence type="ECO:0000256" key="5">
    <source>
        <dbReference type="ARBA" id="ARBA00022801"/>
    </source>
</evidence>
<feature type="compositionally biased region" description="Basic and acidic residues" evidence="11">
    <location>
        <begin position="70"/>
        <end position="85"/>
    </location>
</feature>
<dbReference type="InterPro" id="IPR015679">
    <property type="entry name" value="PLipase_D_fam"/>
</dbReference>
<feature type="compositionally biased region" description="Polar residues" evidence="11">
    <location>
        <begin position="347"/>
        <end position="371"/>
    </location>
</feature>
<dbReference type="InterPro" id="IPR025202">
    <property type="entry name" value="PLD-like_dom"/>
</dbReference>
<evidence type="ECO:0000259" key="12">
    <source>
        <dbReference type="PROSITE" id="PS50035"/>
    </source>
</evidence>
<dbReference type="Proteomes" id="UP000195602">
    <property type="component" value="Unassembled WGS sequence"/>
</dbReference>
<dbReference type="SUPFAM" id="SSF56024">
    <property type="entry name" value="Phospholipase D/nuclease"/>
    <property type="match status" value="2"/>
</dbReference>
<dbReference type="Gene3D" id="3.30.870.10">
    <property type="entry name" value="Endonuclease Chain A"/>
    <property type="match status" value="2"/>
</dbReference>
<feature type="region of interest" description="Disordered" evidence="11">
    <location>
        <begin position="1535"/>
        <end position="1556"/>
    </location>
</feature>
<gene>
    <name evidence="13" type="ORF">A9F13_05g00396</name>
</gene>
<feature type="region of interest" description="Disordered" evidence="11">
    <location>
        <begin position="1595"/>
        <end position="1683"/>
    </location>
</feature>
<dbReference type="InterPro" id="IPR001736">
    <property type="entry name" value="PLipase_D/transphosphatidylase"/>
</dbReference>
<evidence type="ECO:0000256" key="2">
    <source>
        <dbReference type="ARBA" id="ARBA00008664"/>
    </source>
</evidence>
<comment type="similarity">
    <text evidence="2">Belongs to the phospholipase D family.</text>
</comment>
<evidence type="ECO:0000256" key="10">
    <source>
        <dbReference type="ARBA" id="ARBA00079280"/>
    </source>
</evidence>
<dbReference type="GO" id="GO:0009395">
    <property type="term" value="P:phospholipid catabolic process"/>
    <property type="evidence" value="ECO:0007669"/>
    <property type="project" value="TreeGrafter"/>
</dbReference>
<dbReference type="PROSITE" id="PS50035">
    <property type="entry name" value="PLD"/>
    <property type="match status" value="2"/>
</dbReference>